<keyword evidence="5" id="KW-0442">Lipid degradation</keyword>
<dbReference type="SUPFAM" id="SSF56024">
    <property type="entry name" value="Phospholipase D/nuclease"/>
    <property type="match status" value="1"/>
</dbReference>
<evidence type="ECO:0000259" key="7">
    <source>
        <dbReference type="Pfam" id="PF13091"/>
    </source>
</evidence>
<evidence type="ECO:0000256" key="5">
    <source>
        <dbReference type="ARBA" id="ARBA00022963"/>
    </source>
</evidence>
<evidence type="ECO:0000313" key="8">
    <source>
        <dbReference type="EMBL" id="OZS45625.1"/>
    </source>
</evidence>
<accession>A0ABX4G7Q7</accession>
<comment type="catalytic activity">
    <reaction evidence="1">
        <text>a 1,2-diacyl-sn-glycero-3-phosphocholine + H2O = a 1,2-diacyl-sn-glycero-3-phosphate + choline + H(+)</text>
        <dbReference type="Rhea" id="RHEA:14445"/>
        <dbReference type="ChEBI" id="CHEBI:15354"/>
        <dbReference type="ChEBI" id="CHEBI:15377"/>
        <dbReference type="ChEBI" id="CHEBI:15378"/>
        <dbReference type="ChEBI" id="CHEBI:57643"/>
        <dbReference type="ChEBI" id="CHEBI:58608"/>
        <dbReference type="EC" id="3.1.4.4"/>
    </reaction>
</comment>
<gene>
    <name evidence="8" type="ORF">ASV53_02215</name>
</gene>
<evidence type="ECO:0000313" key="9">
    <source>
        <dbReference type="Proteomes" id="UP000215999"/>
    </source>
</evidence>
<keyword evidence="4" id="KW-0378">Hydrolase</keyword>
<dbReference type="EC" id="3.1.4.4" evidence="3"/>
<keyword evidence="9" id="KW-1185">Reference proteome</keyword>
<organism evidence="8 9">
    <name type="scientific">Photobacterium sanguinicancri</name>
    <dbReference type="NCBI Taxonomy" id="875932"/>
    <lineage>
        <taxon>Bacteria</taxon>
        <taxon>Pseudomonadati</taxon>
        <taxon>Pseudomonadota</taxon>
        <taxon>Gammaproteobacteria</taxon>
        <taxon>Vibrionales</taxon>
        <taxon>Vibrionaceae</taxon>
        <taxon>Photobacterium</taxon>
    </lineage>
</organism>
<evidence type="ECO:0000256" key="1">
    <source>
        <dbReference type="ARBA" id="ARBA00000798"/>
    </source>
</evidence>
<feature type="domain" description="Phospholipase D-like" evidence="7">
    <location>
        <begin position="118"/>
        <end position="238"/>
    </location>
</feature>
<comment type="similarity">
    <text evidence="2">Belongs to the phospholipase D family.</text>
</comment>
<dbReference type="Proteomes" id="UP000215999">
    <property type="component" value="Unassembled WGS sequence"/>
</dbReference>
<evidence type="ECO:0000256" key="6">
    <source>
        <dbReference type="ARBA" id="ARBA00023098"/>
    </source>
</evidence>
<evidence type="ECO:0000256" key="3">
    <source>
        <dbReference type="ARBA" id="ARBA00012027"/>
    </source>
</evidence>
<comment type="caution">
    <text evidence="8">The sequence shown here is derived from an EMBL/GenBank/DDBJ whole genome shotgun (WGS) entry which is preliminary data.</text>
</comment>
<protein>
    <recommendedName>
        <fullName evidence="3">phospholipase D</fullName>
        <ecNumber evidence="3">3.1.4.4</ecNumber>
    </recommendedName>
</protein>
<keyword evidence="6" id="KW-0443">Lipid metabolism</keyword>
<dbReference type="InterPro" id="IPR051406">
    <property type="entry name" value="PLD_domain"/>
</dbReference>
<evidence type="ECO:0000256" key="4">
    <source>
        <dbReference type="ARBA" id="ARBA00022801"/>
    </source>
</evidence>
<evidence type="ECO:0000256" key="2">
    <source>
        <dbReference type="ARBA" id="ARBA00008664"/>
    </source>
</evidence>
<proteinExistence type="inferred from homology"/>
<sequence>MKINQQVFNLANDVLNFPFDECSEHDFLDKQEDHVRSYVQVVNRFVNSAKRLQSESFLCDVSKVNTNVRHMWQAKELRTQVLTLIDHLNELAGNPDSGFYRSEEPTFEQYFESQKDKLLETINSSRFSIWVAVAWFTDKDLADALINKVQQGLSVRVVMNKDDINNNIGHYLDGKVELITADPLKKLMHHKFCVFDFKVVAHGSFNWTNKAANINNETLTVSYSTKLAEEFSQEFVRLVHQCKFE</sequence>
<reference evidence="8 9" key="1">
    <citation type="journal article" date="2016" name="Antonie Van Leeuwenhoek">
        <title>Photobacterium sanguinicancri sp. nov. isolated from marine animals.</title>
        <authorList>
            <person name="Gomez-Gil B."/>
            <person name="Roque A."/>
            <person name="Rotllant G."/>
            <person name="Romalde J.L."/>
            <person name="Doce A."/>
            <person name="Eggermont M."/>
            <person name="Defoirdt T."/>
        </authorList>
    </citation>
    <scope>NUCLEOTIDE SEQUENCE [LARGE SCALE GENOMIC DNA]</scope>
    <source>
        <strain evidence="8 9">CAIM 1827</strain>
    </source>
</reference>
<name>A0ABX4G7Q7_9GAMM</name>
<dbReference type="PANTHER" id="PTHR43856:SF1">
    <property type="entry name" value="MITOCHONDRIAL CARDIOLIPIN HYDROLASE"/>
    <property type="match status" value="1"/>
</dbReference>
<dbReference type="Pfam" id="PF13091">
    <property type="entry name" value="PLDc_2"/>
    <property type="match status" value="1"/>
</dbReference>
<dbReference type="InterPro" id="IPR025202">
    <property type="entry name" value="PLD-like_dom"/>
</dbReference>
<dbReference type="EMBL" id="NOIF01000006">
    <property type="protein sequence ID" value="OZS45625.1"/>
    <property type="molecule type" value="Genomic_DNA"/>
</dbReference>
<dbReference type="PANTHER" id="PTHR43856">
    <property type="entry name" value="CARDIOLIPIN HYDROLASE"/>
    <property type="match status" value="1"/>
</dbReference>
<dbReference type="Gene3D" id="3.30.870.10">
    <property type="entry name" value="Endonuclease Chain A"/>
    <property type="match status" value="1"/>
</dbReference>
<dbReference type="RefSeq" id="WP_094955919.1">
    <property type="nucleotide sequence ID" value="NZ_NOIF01000006.1"/>
</dbReference>
<dbReference type="CDD" id="cd09174">
    <property type="entry name" value="PLDc_Nuc_like_unchar2"/>
    <property type="match status" value="1"/>
</dbReference>